<dbReference type="InterPro" id="IPR027417">
    <property type="entry name" value="P-loop_NTPase"/>
</dbReference>
<keyword evidence="4" id="KW-0342">GTP-binding</keyword>
<evidence type="ECO:0000313" key="7">
    <source>
        <dbReference type="RefSeq" id="XP_054844413.1"/>
    </source>
</evidence>
<dbReference type="FunFam" id="3.40.50.300:FF:000541">
    <property type="entry name" value="Immunity related GTPase M"/>
    <property type="match status" value="1"/>
</dbReference>
<dbReference type="RefSeq" id="XP_054844413.1">
    <property type="nucleotide sequence ID" value="XM_054988438.1"/>
</dbReference>
<keyword evidence="2" id="KW-0547">Nucleotide-binding</keyword>
<evidence type="ECO:0000256" key="3">
    <source>
        <dbReference type="ARBA" id="ARBA00022801"/>
    </source>
</evidence>
<dbReference type="PANTHER" id="PTHR32341:SF17">
    <property type="entry name" value="IRG-TYPE G DOMAIN-CONTAINING PROTEIN"/>
    <property type="match status" value="1"/>
</dbReference>
<proteinExistence type="inferred from homology"/>
<dbReference type="Gene3D" id="3.40.50.300">
    <property type="entry name" value="P-loop containing nucleotide triphosphate hydrolases"/>
    <property type="match status" value="1"/>
</dbReference>
<dbReference type="GO" id="GO:0003924">
    <property type="term" value="F:GTPase activity"/>
    <property type="evidence" value="ECO:0007669"/>
    <property type="project" value="TreeGrafter"/>
</dbReference>
<dbReference type="PROSITE" id="PS51716">
    <property type="entry name" value="G_IRG"/>
    <property type="match status" value="1"/>
</dbReference>
<dbReference type="Proteomes" id="UP001190640">
    <property type="component" value="Chromosome 9"/>
</dbReference>
<dbReference type="SUPFAM" id="SSF52540">
    <property type="entry name" value="P-loop containing nucleoside triphosphate hydrolases"/>
    <property type="match status" value="1"/>
</dbReference>
<sequence length="396" mass="44034">MGSAISKTVVRGELENVKSDLDKKALSDMIEQSSNKLNLLKNTTLDIAITGRSGAGKSSLVNALRGMADDETDAAETGPVQTTMEAKGYPHPMFPKVTMWDLPGVGTPEFKAKEYLQKVNFKKYDFFMILASERFTENDVQLAQEIHKMKKKFYYLRTKVDVSLDSERKKRNFNEEKTLELIRKDCCDCLTKVGEPNPRIFLISRSDLNMYDFPHLQETLENDLDDLKRYALIATMPNFSKEILEKKKAAMEALIWSLSTVSCFIGAIPIPGLSFACDLGILVGTMKDFCNVFGLDDESLKRLAGRTGKPVPVLRSAIKKSRVSNEITREFVLSLLQKSTACAAMTAAELVLDFVPVVGSVFGGVGSFVTTSFMLKSFLNDVVEDAENVMAKAAEY</sequence>
<reference evidence="7" key="1">
    <citation type="submission" date="2025-08" db="UniProtKB">
        <authorList>
            <consortium name="RefSeq"/>
        </authorList>
    </citation>
    <scope>IDENTIFICATION</scope>
    <source>
        <tissue evidence="7">Blood</tissue>
    </source>
</reference>
<dbReference type="InterPro" id="IPR051515">
    <property type="entry name" value="IRG"/>
</dbReference>
<evidence type="ECO:0000256" key="1">
    <source>
        <dbReference type="ARBA" id="ARBA00005429"/>
    </source>
</evidence>
<dbReference type="AlphaFoldDB" id="A0AA97L6V6"/>
<dbReference type="KEGG" id="emc:129335681"/>
<dbReference type="PANTHER" id="PTHR32341">
    <property type="entry name" value="INTERFERON-INDUCIBLE GTPASE"/>
    <property type="match status" value="1"/>
</dbReference>
<evidence type="ECO:0000256" key="2">
    <source>
        <dbReference type="ARBA" id="ARBA00022741"/>
    </source>
</evidence>
<dbReference type="InterPro" id="IPR007743">
    <property type="entry name" value="Immunity-related_GTPase-like"/>
</dbReference>
<accession>A0AA97L6V6</accession>
<name>A0AA97L6V6_EUBMA</name>
<keyword evidence="6" id="KW-1185">Reference proteome</keyword>
<evidence type="ECO:0000259" key="5">
    <source>
        <dbReference type="PROSITE" id="PS51716"/>
    </source>
</evidence>
<dbReference type="GO" id="GO:0016020">
    <property type="term" value="C:membrane"/>
    <property type="evidence" value="ECO:0007669"/>
    <property type="project" value="InterPro"/>
</dbReference>
<dbReference type="Pfam" id="PF05049">
    <property type="entry name" value="IIGP"/>
    <property type="match status" value="1"/>
</dbReference>
<organism evidence="6 7">
    <name type="scientific">Eublepharis macularius</name>
    <name type="common">Leopard gecko</name>
    <name type="synonym">Cyrtodactylus macularius</name>
    <dbReference type="NCBI Taxonomy" id="481883"/>
    <lineage>
        <taxon>Eukaryota</taxon>
        <taxon>Metazoa</taxon>
        <taxon>Chordata</taxon>
        <taxon>Craniata</taxon>
        <taxon>Vertebrata</taxon>
        <taxon>Euteleostomi</taxon>
        <taxon>Lepidosauria</taxon>
        <taxon>Squamata</taxon>
        <taxon>Bifurcata</taxon>
        <taxon>Gekkota</taxon>
        <taxon>Eublepharidae</taxon>
        <taxon>Eublepharinae</taxon>
        <taxon>Eublepharis</taxon>
    </lineage>
</organism>
<feature type="domain" description="IRG-type G" evidence="5">
    <location>
        <begin position="43"/>
        <end position="223"/>
    </location>
</feature>
<dbReference type="InterPro" id="IPR030385">
    <property type="entry name" value="G_IRG_dom"/>
</dbReference>
<dbReference type="GO" id="GO:0005525">
    <property type="term" value="F:GTP binding"/>
    <property type="evidence" value="ECO:0007669"/>
    <property type="project" value="UniProtKB-KW"/>
</dbReference>
<evidence type="ECO:0000256" key="4">
    <source>
        <dbReference type="ARBA" id="ARBA00023134"/>
    </source>
</evidence>
<keyword evidence="3" id="KW-0378">Hydrolase</keyword>
<comment type="similarity">
    <text evidence="1">Belongs to the TRAFAC class dynamin-like GTPase superfamily. IRG family.</text>
</comment>
<protein>
    <submittedName>
        <fullName evidence="7">Interferon-inducible GTPase 5-like</fullName>
    </submittedName>
</protein>
<gene>
    <name evidence="7" type="primary">LOC129335681</name>
</gene>
<evidence type="ECO:0000313" key="6">
    <source>
        <dbReference type="Proteomes" id="UP001190640"/>
    </source>
</evidence>
<dbReference type="GeneID" id="129335681"/>